<dbReference type="RefSeq" id="WP_031503186.1">
    <property type="nucleotide sequence ID" value="NC_022795.1"/>
</dbReference>
<dbReference type="PaxDb" id="1123384-AJ81_00830"/>
<gene>
    <name evidence="1" type="ORF">AJ81_00830</name>
</gene>
<dbReference type="STRING" id="1123384.AJ81_00830"/>
<proteinExistence type="predicted"/>
<keyword evidence="2" id="KW-1185">Reference proteome</keyword>
<protein>
    <submittedName>
        <fullName evidence="1">Uncharacterized protein</fullName>
    </submittedName>
</protein>
<dbReference type="PATRIC" id="fig|1123384.7.peg.163"/>
<organism evidence="1 2">
    <name type="scientific">Pseudothermotoga hypogea DSM 11164 = NBRC 106472</name>
    <dbReference type="NCBI Taxonomy" id="1123384"/>
    <lineage>
        <taxon>Bacteria</taxon>
        <taxon>Thermotogati</taxon>
        <taxon>Thermotogota</taxon>
        <taxon>Thermotogae</taxon>
        <taxon>Thermotogales</taxon>
        <taxon>Thermotogaceae</taxon>
        <taxon>Pseudothermotoga</taxon>
    </lineage>
</organism>
<name>A0A0X1KNV0_9THEM</name>
<reference evidence="1 2" key="1">
    <citation type="submission" date="2014-01" db="EMBL/GenBank/DDBJ databases">
        <title>Genome sequencing of Thermotog hypogea.</title>
        <authorList>
            <person name="Zhang X."/>
            <person name="Alvare G."/>
            <person name="Fristensky B."/>
            <person name="Chen L."/>
            <person name="Suen T."/>
            <person name="Chen Q."/>
            <person name="Ma K."/>
        </authorList>
    </citation>
    <scope>NUCLEOTIDE SEQUENCE [LARGE SCALE GENOMIC DNA]</scope>
    <source>
        <strain evidence="1 2">DSM 11164</strain>
    </source>
</reference>
<dbReference type="Proteomes" id="UP000077469">
    <property type="component" value="Chromosome"/>
</dbReference>
<dbReference type="AlphaFoldDB" id="A0A0X1KNV0"/>
<evidence type="ECO:0000313" key="1">
    <source>
        <dbReference type="EMBL" id="AJC72975.1"/>
    </source>
</evidence>
<evidence type="ECO:0000313" key="2">
    <source>
        <dbReference type="Proteomes" id="UP000077469"/>
    </source>
</evidence>
<accession>A0A0X1KNV0</accession>
<dbReference type="EMBL" id="CP007141">
    <property type="protein sequence ID" value="AJC72975.1"/>
    <property type="molecule type" value="Genomic_DNA"/>
</dbReference>
<dbReference type="KEGG" id="phy:AJ81_00830"/>
<sequence length="162" mass="18499">MKIGYVSVRKIDEKYVGAVLIVDEFGIPQEFKYTEPVSPTPLQKILYGKSLDLYLTVEIIAKSLLKNVEQKPEIFLTDNVSLVESSDQVYYVSSYPATKSEQDHDSEPNECVISSQTESLKFIAKSNFSQDKVEKLKKIVEEFDVMEPFQRLAKALEFVCRS</sequence>